<gene>
    <name evidence="2" type="ORF">CYNAS_LOCUS5043</name>
</gene>
<sequence length="145" mass="16833">MSSLFSAILALLSATSKGYIDPPNCENYLGYFGLEQWDAIELLKEINDNVHYRCKTEKLADALFINDTAIFELIAGKLLPNIKLENIAKRIYKQECIPFCEFSLLMKSALNKWKVQKITRRKRNLSCSYAKNRRETRHKIGCVFY</sequence>
<dbReference type="AlphaFoldDB" id="A0AA36DSV3"/>
<comment type="caution">
    <text evidence="2">The sequence shown here is derived from an EMBL/GenBank/DDBJ whole genome shotgun (WGS) entry which is preliminary data.</text>
</comment>
<dbReference type="Proteomes" id="UP001176961">
    <property type="component" value="Unassembled WGS sequence"/>
</dbReference>
<name>A0AA36DSV3_CYLNA</name>
<keyword evidence="3" id="KW-1185">Reference proteome</keyword>
<protein>
    <submittedName>
        <fullName evidence="2">Uncharacterized protein</fullName>
    </submittedName>
</protein>
<proteinExistence type="predicted"/>
<evidence type="ECO:0000313" key="2">
    <source>
        <dbReference type="EMBL" id="CAJ0593060.1"/>
    </source>
</evidence>
<feature type="signal peptide" evidence="1">
    <location>
        <begin position="1"/>
        <end position="18"/>
    </location>
</feature>
<keyword evidence="1" id="KW-0732">Signal</keyword>
<evidence type="ECO:0000256" key="1">
    <source>
        <dbReference type="SAM" id="SignalP"/>
    </source>
</evidence>
<feature type="chain" id="PRO_5041340708" evidence="1">
    <location>
        <begin position="19"/>
        <end position="145"/>
    </location>
</feature>
<reference evidence="2" key="1">
    <citation type="submission" date="2023-07" db="EMBL/GenBank/DDBJ databases">
        <authorList>
            <consortium name="CYATHOMIX"/>
        </authorList>
    </citation>
    <scope>NUCLEOTIDE SEQUENCE</scope>
    <source>
        <strain evidence="2">N/A</strain>
    </source>
</reference>
<evidence type="ECO:0000313" key="3">
    <source>
        <dbReference type="Proteomes" id="UP001176961"/>
    </source>
</evidence>
<dbReference type="EMBL" id="CATQJL010000112">
    <property type="protein sequence ID" value="CAJ0593060.1"/>
    <property type="molecule type" value="Genomic_DNA"/>
</dbReference>
<organism evidence="2 3">
    <name type="scientific">Cylicocyclus nassatus</name>
    <name type="common">Nematode worm</name>
    <dbReference type="NCBI Taxonomy" id="53992"/>
    <lineage>
        <taxon>Eukaryota</taxon>
        <taxon>Metazoa</taxon>
        <taxon>Ecdysozoa</taxon>
        <taxon>Nematoda</taxon>
        <taxon>Chromadorea</taxon>
        <taxon>Rhabditida</taxon>
        <taxon>Rhabditina</taxon>
        <taxon>Rhabditomorpha</taxon>
        <taxon>Strongyloidea</taxon>
        <taxon>Strongylidae</taxon>
        <taxon>Cylicocyclus</taxon>
    </lineage>
</organism>
<accession>A0AA36DSV3</accession>